<evidence type="ECO:0000313" key="5">
    <source>
        <dbReference type="Proteomes" id="UP000051020"/>
    </source>
</evidence>
<gene>
    <name evidence="4" type="ORF">FD24_GL000310</name>
</gene>
<dbReference type="Pfam" id="PF04397">
    <property type="entry name" value="LytTR"/>
    <property type="match status" value="1"/>
</dbReference>
<dbReference type="PANTHER" id="PTHR37299">
    <property type="entry name" value="TRANSCRIPTIONAL REGULATOR-RELATED"/>
    <property type="match status" value="1"/>
</dbReference>
<name>A0A837R9A6_LACPE</name>
<dbReference type="PROSITE" id="PS50110">
    <property type="entry name" value="RESPONSE_REGULATORY"/>
    <property type="match status" value="1"/>
</dbReference>
<comment type="caution">
    <text evidence="4">The sequence shown here is derived from an EMBL/GenBank/DDBJ whole genome shotgun (WGS) entry which is preliminary data.</text>
</comment>
<dbReference type="Pfam" id="PF00072">
    <property type="entry name" value="Response_reg"/>
    <property type="match status" value="1"/>
</dbReference>
<feature type="domain" description="Response regulatory" evidence="2">
    <location>
        <begin position="2"/>
        <end position="116"/>
    </location>
</feature>
<dbReference type="Gene3D" id="2.40.50.40">
    <property type="match status" value="1"/>
</dbReference>
<evidence type="ECO:0000256" key="1">
    <source>
        <dbReference type="PROSITE-ProRule" id="PRU00169"/>
    </source>
</evidence>
<dbReference type="InterPro" id="IPR046947">
    <property type="entry name" value="LytR-like"/>
</dbReference>
<dbReference type="SUPFAM" id="SSF52172">
    <property type="entry name" value="CheY-like"/>
    <property type="match status" value="1"/>
</dbReference>
<dbReference type="GeneID" id="49394438"/>
<dbReference type="Gene3D" id="2.20.25.10">
    <property type="match status" value="1"/>
</dbReference>
<dbReference type="AlphaFoldDB" id="A0A837R9A6"/>
<dbReference type="InterPro" id="IPR001789">
    <property type="entry name" value="Sig_transdc_resp-reg_receiver"/>
</dbReference>
<dbReference type="Gene3D" id="3.40.50.2300">
    <property type="match status" value="1"/>
</dbReference>
<dbReference type="SMART" id="SM00448">
    <property type="entry name" value="REC"/>
    <property type="match status" value="1"/>
</dbReference>
<protein>
    <submittedName>
        <fullName evidence="4">Response regulator</fullName>
    </submittedName>
</protein>
<dbReference type="InterPro" id="IPR011006">
    <property type="entry name" value="CheY-like_superfamily"/>
</dbReference>
<organism evidence="4 5">
    <name type="scientific">Lactiplantibacillus pentosus DSM 20314</name>
    <dbReference type="NCBI Taxonomy" id="1423791"/>
    <lineage>
        <taxon>Bacteria</taxon>
        <taxon>Bacillati</taxon>
        <taxon>Bacillota</taxon>
        <taxon>Bacilli</taxon>
        <taxon>Lactobacillales</taxon>
        <taxon>Lactobacillaceae</taxon>
        <taxon>Lactiplantibacillus</taxon>
    </lineage>
</organism>
<proteinExistence type="predicted"/>
<dbReference type="SMART" id="SM00850">
    <property type="entry name" value="LytTR"/>
    <property type="match status" value="1"/>
</dbReference>
<feature type="modified residue" description="4-aspartylphosphate" evidence="1">
    <location>
        <position position="53"/>
    </location>
</feature>
<evidence type="ECO:0000259" key="3">
    <source>
        <dbReference type="PROSITE" id="PS50930"/>
    </source>
</evidence>
<dbReference type="GO" id="GO:0003677">
    <property type="term" value="F:DNA binding"/>
    <property type="evidence" value="ECO:0007669"/>
    <property type="project" value="InterPro"/>
</dbReference>
<dbReference type="PROSITE" id="PS50930">
    <property type="entry name" value="HTH_LYTTR"/>
    <property type="match status" value="1"/>
</dbReference>
<keyword evidence="1" id="KW-0597">Phosphoprotein</keyword>
<dbReference type="RefSeq" id="WP_056952754.1">
    <property type="nucleotide sequence ID" value="NZ_AZCU01000010.1"/>
</dbReference>
<reference evidence="4 5" key="1">
    <citation type="journal article" date="2015" name="Genome Announc.">
        <title>Expanding the biotechnology potential of lactobacilli through comparative genomics of 213 strains and associated genera.</title>
        <authorList>
            <person name="Sun Z."/>
            <person name="Harris H.M."/>
            <person name="McCann A."/>
            <person name="Guo C."/>
            <person name="Argimon S."/>
            <person name="Zhang W."/>
            <person name="Yang X."/>
            <person name="Jeffery I.B."/>
            <person name="Cooney J.C."/>
            <person name="Kagawa T.F."/>
            <person name="Liu W."/>
            <person name="Song Y."/>
            <person name="Salvetti E."/>
            <person name="Wrobel A."/>
            <person name="Rasinkangas P."/>
            <person name="Parkhill J."/>
            <person name="Rea M.C."/>
            <person name="O'Sullivan O."/>
            <person name="Ritari J."/>
            <person name="Douillard F.P."/>
            <person name="Paul Ross R."/>
            <person name="Yang R."/>
            <person name="Briner A.E."/>
            <person name="Felis G.E."/>
            <person name="de Vos W.M."/>
            <person name="Barrangou R."/>
            <person name="Klaenhammer T.R."/>
            <person name="Caufield P.W."/>
            <person name="Cui Y."/>
            <person name="Zhang H."/>
            <person name="O'Toole P.W."/>
        </authorList>
    </citation>
    <scope>NUCLEOTIDE SEQUENCE [LARGE SCALE GENOMIC DNA]</scope>
    <source>
        <strain evidence="4 5">DSM 20314</strain>
    </source>
</reference>
<dbReference type="InterPro" id="IPR007492">
    <property type="entry name" value="LytTR_DNA-bd_dom"/>
</dbReference>
<evidence type="ECO:0000259" key="2">
    <source>
        <dbReference type="PROSITE" id="PS50110"/>
    </source>
</evidence>
<sequence>MNILVLDDEPLARQELEYLLKQNPQVEAVFQAASIAEGLQLLISKKIDLLFLDIDLNDENGFTLAKDLDQLANPPLVIFATAYDSYAVDAFNIDAIDYVLKPFEQARVDQAVEKANSLLKTPVEPSTTTPTATVITITQDEKTRVIQMTDIRYAVINNGELTITTHDDQLMTRETLNWLKARLDSDQFIQVHRSVLVNVADIHEIQPWFNHTYQLTMSDGQKLPVGRSFIKPLRERLRT</sequence>
<feature type="domain" description="HTH LytTR-type" evidence="3">
    <location>
        <begin position="135"/>
        <end position="239"/>
    </location>
</feature>
<evidence type="ECO:0000313" key="4">
    <source>
        <dbReference type="EMBL" id="KRK24393.1"/>
    </source>
</evidence>
<accession>A0A837R9A6</accession>
<dbReference type="PANTHER" id="PTHR37299:SF1">
    <property type="entry name" value="STAGE 0 SPORULATION PROTEIN A HOMOLOG"/>
    <property type="match status" value="1"/>
</dbReference>
<dbReference type="Proteomes" id="UP000051020">
    <property type="component" value="Unassembled WGS sequence"/>
</dbReference>
<dbReference type="EMBL" id="AZCU01000010">
    <property type="protein sequence ID" value="KRK24393.1"/>
    <property type="molecule type" value="Genomic_DNA"/>
</dbReference>
<dbReference type="GO" id="GO:0000156">
    <property type="term" value="F:phosphorelay response regulator activity"/>
    <property type="evidence" value="ECO:0007669"/>
    <property type="project" value="InterPro"/>
</dbReference>